<dbReference type="GO" id="GO:0005524">
    <property type="term" value="F:ATP binding"/>
    <property type="evidence" value="ECO:0007669"/>
    <property type="project" value="UniProtKB-UniRule"/>
</dbReference>
<dbReference type="EC" id="2.7.11.1" evidence="2"/>
<evidence type="ECO:0000256" key="11">
    <source>
        <dbReference type="RuleBase" id="RU000304"/>
    </source>
</evidence>
<accession>A0A9W2ZE70</accession>
<dbReference type="PROSITE" id="PS50011">
    <property type="entry name" value="PROTEIN_KINASE_DOM"/>
    <property type="match status" value="1"/>
</dbReference>
<comment type="similarity">
    <text evidence="1">Belongs to the protein kinase superfamily. NEK Ser/Thr protein kinase family. NIMA subfamily.</text>
</comment>
<dbReference type="SUPFAM" id="SSF56112">
    <property type="entry name" value="Protein kinase-like (PK-like)"/>
    <property type="match status" value="1"/>
</dbReference>
<reference evidence="15 16" key="1">
    <citation type="submission" date="2025-04" db="UniProtKB">
        <authorList>
            <consortium name="RefSeq"/>
        </authorList>
    </citation>
    <scope>IDENTIFICATION</scope>
</reference>
<dbReference type="PANTHER" id="PTHR44899">
    <property type="entry name" value="CAMK FAMILY PROTEIN KINASE"/>
    <property type="match status" value="1"/>
</dbReference>
<dbReference type="OrthoDB" id="248923at2759"/>
<keyword evidence="4" id="KW-0808">Transferase</keyword>
<evidence type="ECO:0000256" key="8">
    <source>
        <dbReference type="ARBA" id="ARBA00047899"/>
    </source>
</evidence>
<dbReference type="SMART" id="SM00220">
    <property type="entry name" value="S_TKc"/>
    <property type="match status" value="1"/>
</dbReference>
<dbReference type="PROSITE" id="PS00107">
    <property type="entry name" value="PROTEIN_KINASE_ATP"/>
    <property type="match status" value="1"/>
</dbReference>
<dbReference type="InterPro" id="IPR017441">
    <property type="entry name" value="Protein_kinase_ATP_BS"/>
</dbReference>
<dbReference type="PANTHER" id="PTHR44899:SF3">
    <property type="entry name" value="SERINE_THREONINE-PROTEIN KINASE NEK1"/>
    <property type="match status" value="1"/>
</dbReference>
<protein>
    <recommendedName>
        <fullName evidence="2">non-specific serine/threonine protein kinase</fullName>
        <ecNumber evidence="2">2.7.11.1</ecNumber>
    </recommendedName>
</protein>
<organism evidence="14 15">
    <name type="scientific">Biomphalaria glabrata</name>
    <name type="common">Bloodfluke planorb</name>
    <name type="synonym">Freshwater snail</name>
    <dbReference type="NCBI Taxonomy" id="6526"/>
    <lineage>
        <taxon>Eukaryota</taxon>
        <taxon>Metazoa</taxon>
        <taxon>Spiralia</taxon>
        <taxon>Lophotrochozoa</taxon>
        <taxon>Mollusca</taxon>
        <taxon>Gastropoda</taxon>
        <taxon>Heterobranchia</taxon>
        <taxon>Euthyneura</taxon>
        <taxon>Panpulmonata</taxon>
        <taxon>Hygrophila</taxon>
        <taxon>Lymnaeoidea</taxon>
        <taxon>Planorbidae</taxon>
        <taxon>Biomphalaria</taxon>
    </lineage>
</organism>
<evidence type="ECO:0000256" key="7">
    <source>
        <dbReference type="ARBA" id="ARBA00022840"/>
    </source>
</evidence>
<dbReference type="InterPro" id="IPR008271">
    <property type="entry name" value="Ser/Thr_kinase_AS"/>
</dbReference>
<evidence type="ECO:0000313" key="14">
    <source>
        <dbReference type="Proteomes" id="UP001165740"/>
    </source>
</evidence>
<sequence>MSLKILRKLGEGGFGKVYLFQNTDEYKYALKVVSLKGYYDIEQAKEEGRIMMKLCHPHINQCVFVEPIGTSNLCMALEYCINGTLARKIKLSRIEEPLAVMWFTQMADAIQYLHEQHIIHRDIKPENILLTSRDQIMVGDLGVARKLKDTLQSARTCIGTPCYMSPQIQKGQQYTSKTDVWSLGCVFHEVLSRRAPFNYTMHMPIVEGTTPPLPDNYSDALRNFIFRVLTREEIGRPSASEVFIFCKLLLPGEYQRIKRRRLEPIHLDKQEIRKALRIYDGTVLSEDYLDSEKSISFSESSEKSKSFNESSTKSKRFNESFVDTNSFSKSFSQSVSLKPDK</sequence>
<dbReference type="GO" id="GO:0004674">
    <property type="term" value="F:protein serine/threonine kinase activity"/>
    <property type="evidence" value="ECO:0007669"/>
    <property type="project" value="UniProtKB-KW"/>
</dbReference>
<evidence type="ECO:0000256" key="12">
    <source>
        <dbReference type="SAM" id="MobiDB-lite"/>
    </source>
</evidence>
<keyword evidence="7 10" id="KW-0067">ATP-binding</keyword>
<dbReference type="InterPro" id="IPR051131">
    <property type="entry name" value="NEK_Ser/Thr_kinase_NIMA"/>
</dbReference>
<dbReference type="OMA" id="ANRYRVV"/>
<evidence type="ECO:0000256" key="4">
    <source>
        <dbReference type="ARBA" id="ARBA00022679"/>
    </source>
</evidence>
<dbReference type="RefSeq" id="XP_055873215.1">
    <property type="nucleotide sequence ID" value="XM_056017240.1"/>
</dbReference>
<dbReference type="AlphaFoldDB" id="A0A9W2ZE70"/>
<dbReference type="InterPro" id="IPR011009">
    <property type="entry name" value="Kinase-like_dom_sf"/>
</dbReference>
<evidence type="ECO:0000256" key="5">
    <source>
        <dbReference type="ARBA" id="ARBA00022741"/>
    </source>
</evidence>
<feature type="region of interest" description="Disordered" evidence="12">
    <location>
        <begin position="293"/>
        <end position="315"/>
    </location>
</feature>
<feature type="domain" description="Protein kinase" evidence="13">
    <location>
        <begin position="3"/>
        <end position="250"/>
    </location>
</feature>
<proteinExistence type="inferred from homology"/>
<evidence type="ECO:0000256" key="3">
    <source>
        <dbReference type="ARBA" id="ARBA00022527"/>
    </source>
</evidence>
<gene>
    <name evidence="15 16" type="primary">LOC106058233</name>
</gene>
<evidence type="ECO:0000256" key="1">
    <source>
        <dbReference type="ARBA" id="ARBA00010886"/>
    </source>
</evidence>
<dbReference type="Proteomes" id="UP001165740">
    <property type="component" value="Chromosome 18"/>
</dbReference>
<dbReference type="Gene3D" id="1.10.510.10">
    <property type="entry name" value="Transferase(Phosphotransferase) domain 1"/>
    <property type="match status" value="1"/>
</dbReference>
<keyword evidence="3 11" id="KW-0723">Serine/threonine-protein kinase</keyword>
<dbReference type="InterPro" id="IPR000719">
    <property type="entry name" value="Prot_kinase_dom"/>
</dbReference>
<evidence type="ECO:0000256" key="2">
    <source>
        <dbReference type="ARBA" id="ARBA00012513"/>
    </source>
</evidence>
<evidence type="ECO:0000259" key="13">
    <source>
        <dbReference type="PROSITE" id="PS50011"/>
    </source>
</evidence>
<keyword evidence="14" id="KW-1185">Reference proteome</keyword>
<name>A0A9W2ZE70_BIOGL</name>
<evidence type="ECO:0000256" key="9">
    <source>
        <dbReference type="ARBA" id="ARBA00048679"/>
    </source>
</evidence>
<evidence type="ECO:0000313" key="16">
    <source>
        <dbReference type="RefSeq" id="XP_055873215.1"/>
    </source>
</evidence>
<dbReference type="RefSeq" id="XP_055873214.1">
    <property type="nucleotide sequence ID" value="XM_056017239.1"/>
</dbReference>
<feature type="binding site" evidence="10">
    <location>
        <position position="31"/>
    </location>
    <ligand>
        <name>ATP</name>
        <dbReference type="ChEBI" id="CHEBI:30616"/>
    </ligand>
</feature>
<dbReference type="Pfam" id="PF00069">
    <property type="entry name" value="Pkinase"/>
    <property type="match status" value="1"/>
</dbReference>
<evidence type="ECO:0000313" key="15">
    <source>
        <dbReference type="RefSeq" id="XP_055873214.1"/>
    </source>
</evidence>
<comment type="catalytic activity">
    <reaction evidence="9">
        <text>L-seryl-[protein] + ATP = O-phospho-L-seryl-[protein] + ADP + H(+)</text>
        <dbReference type="Rhea" id="RHEA:17989"/>
        <dbReference type="Rhea" id="RHEA-COMP:9863"/>
        <dbReference type="Rhea" id="RHEA-COMP:11604"/>
        <dbReference type="ChEBI" id="CHEBI:15378"/>
        <dbReference type="ChEBI" id="CHEBI:29999"/>
        <dbReference type="ChEBI" id="CHEBI:30616"/>
        <dbReference type="ChEBI" id="CHEBI:83421"/>
        <dbReference type="ChEBI" id="CHEBI:456216"/>
        <dbReference type="EC" id="2.7.11.1"/>
    </reaction>
</comment>
<dbReference type="GeneID" id="106058233"/>
<comment type="catalytic activity">
    <reaction evidence="8">
        <text>L-threonyl-[protein] + ATP = O-phospho-L-threonyl-[protein] + ADP + H(+)</text>
        <dbReference type="Rhea" id="RHEA:46608"/>
        <dbReference type="Rhea" id="RHEA-COMP:11060"/>
        <dbReference type="Rhea" id="RHEA-COMP:11605"/>
        <dbReference type="ChEBI" id="CHEBI:15378"/>
        <dbReference type="ChEBI" id="CHEBI:30013"/>
        <dbReference type="ChEBI" id="CHEBI:30616"/>
        <dbReference type="ChEBI" id="CHEBI:61977"/>
        <dbReference type="ChEBI" id="CHEBI:456216"/>
        <dbReference type="EC" id="2.7.11.1"/>
    </reaction>
</comment>
<keyword evidence="5 10" id="KW-0547">Nucleotide-binding</keyword>
<evidence type="ECO:0000256" key="10">
    <source>
        <dbReference type="PROSITE-ProRule" id="PRU10141"/>
    </source>
</evidence>
<evidence type="ECO:0000256" key="6">
    <source>
        <dbReference type="ARBA" id="ARBA00022777"/>
    </source>
</evidence>
<keyword evidence="6" id="KW-0418">Kinase</keyword>
<dbReference type="PROSITE" id="PS00108">
    <property type="entry name" value="PROTEIN_KINASE_ST"/>
    <property type="match status" value="1"/>
</dbReference>